<comment type="subcellular location">
    <subcellularLocation>
        <location evidence="1">Membrane</location>
        <topology evidence="1">Multi-pass membrane protein</topology>
    </subcellularLocation>
</comment>
<dbReference type="Pfam" id="PF00023">
    <property type="entry name" value="Ank"/>
    <property type="match status" value="2"/>
</dbReference>
<comment type="caution">
    <text evidence="10">The sequence shown here is derived from an EMBL/GenBank/DDBJ whole genome shotgun (WGS) entry which is preliminary data.</text>
</comment>
<evidence type="ECO:0000256" key="7">
    <source>
        <dbReference type="PROSITE-ProRule" id="PRU00023"/>
    </source>
</evidence>
<feature type="transmembrane region" description="Helical" evidence="8">
    <location>
        <begin position="428"/>
        <end position="447"/>
    </location>
</feature>
<dbReference type="PROSITE" id="PS50088">
    <property type="entry name" value="ANK_REPEAT"/>
    <property type="match status" value="4"/>
</dbReference>
<reference evidence="10 11" key="1">
    <citation type="journal article" date="2018" name="Sci. Data">
        <title>The draft genome sequence of cork oak.</title>
        <authorList>
            <person name="Ramos A.M."/>
            <person name="Usie A."/>
            <person name="Barbosa P."/>
            <person name="Barros P.M."/>
            <person name="Capote T."/>
            <person name="Chaves I."/>
            <person name="Simoes F."/>
            <person name="Abreu I."/>
            <person name="Carrasquinho I."/>
            <person name="Faro C."/>
            <person name="Guimaraes J.B."/>
            <person name="Mendonca D."/>
            <person name="Nobrega F."/>
            <person name="Rodrigues L."/>
            <person name="Saibo N.J.M."/>
            <person name="Varela M.C."/>
            <person name="Egas C."/>
            <person name="Matos J."/>
            <person name="Miguel C.M."/>
            <person name="Oliveira M.M."/>
            <person name="Ricardo C.P."/>
            <person name="Goncalves S."/>
        </authorList>
    </citation>
    <scope>NUCLEOTIDE SEQUENCE [LARGE SCALE GENOMIC DNA]</scope>
    <source>
        <strain evidence="11">cv. HL8</strain>
    </source>
</reference>
<keyword evidence="4 8" id="KW-1133">Transmembrane helix</keyword>
<gene>
    <name evidence="10" type="ORF">CFP56_025580</name>
</gene>
<dbReference type="InterPro" id="IPR026961">
    <property type="entry name" value="PGG_dom"/>
</dbReference>
<dbReference type="GO" id="GO:0005886">
    <property type="term" value="C:plasma membrane"/>
    <property type="evidence" value="ECO:0007669"/>
    <property type="project" value="TreeGrafter"/>
</dbReference>
<feature type="domain" description="PGG" evidence="9">
    <location>
        <begin position="302"/>
        <end position="406"/>
    </location>
</feature>
<protein>
    <submittedName>
        <fullName evidence="10">Ankyrin repeat-containing protein</fullName>
    </submittedName>
</protein>
<evidence type="ECO:0000313" key="11">
    <source>
        <dbReference type="Proteomes" id="UP000237347"/>
    </source>
</evidence>
<dbReference type="EMBL" id="PKMF04000405">
    <property type="protein sequence ID" value="KAK7833512.1"/>
    <property type="molecule type" value="Genomic_DNA"/>
</dbReference>
<dbReference type="PANTHER" id="PTHR24186">
    <property type="entry name" value="PROTEIN PHOSPHATASE 1 REGULATORY SUBUNIT"/>
    <property type="match status" value="1"/>
</dbReference>
<evidence type="ECO:0000256" key="5">
    <source>
        <dbReference type="ARBA" id="ARBA00023043"/>
    </source>
</evidence>
<evidence type="ECO:0000256" key="6">
    <source>
        <dbReference type="ARBA" id="ARBA00023136"/>
    </source>
</evidence>
<evidence type="ECO:0000256" key="2">
    <source>
        <dbReference type="ARBA" id="ARBA00022692"/>
    </source>
</evidence>
<keyword evidence="6 8" id="KW-0472">Membrane</keyword>
<dbReference type="AlphaFoldDB" id="A0AAW0K3D9"/>
<sequence length="478" mass="53281">MERVLDSLYPHSPLHETNCKGNTVLHIAASLGYLDVSELLITRAIDQEAEVKRLLLKAQNEEKNTALHLAVKHGHYDIVDLLIRKEPGLTSITNTAGESPLFLAVDRRFLKIALHFVRDILIRFPNAILKADDFGRTPLHYAAYFASLEVVNLFLENNNISLAYKLDKQGMSALHISAKKGHYDVMSAILQKFPFTCELLDNKGRTALHHAVESGSTNAVKILLSSVAFQDLINEQENDEGNTAMHLAAIKRRYKQEVERQITEEQFADQNEGHVKESQRIEAAAKVQGGTGAANNIVDLNKELKKYNFLVMTLITTVTFAAAFQVPGGYDDHGKANLVKSKDFENFLIFDTLSFGSSATSLIIYFATPLIQKMSFLQNIVPPVTALLSTISLSSMILAFCAGVRAVLDEKSSLYSLIRTAIVYSLDIPLFLYGIICYIFIIPLTYWNKSFRQIISTVQIVIIISSSIYFKGARSLST</sequence>
<dbReference type="SMART" id="SM00248">
    <property type="entry name" value="ANK"/>
    <property type="match status" value="7"/>
</dbReference>
<keyword evidence="2 8" id="KW-0812">Transmembrane</keyword>
<feature type="repeat" description="ANK" evidence="7">
    <location>
        <begin position="134"/>
        <end position="158"/>
    </location>
</feature>
<feature type="repeat" description="ANK" evidence="7">
    <location>
        <begin position="203"/>
        <end position="235"/>
    </location>
</feature>
<evidence type="ECO:0000256" key="4">
    <source>
        <dbReference type="ARBA" id="ARBA00022989"/>
    </source>
</evidence>
<feature type="repeat" description="ANK" evidence="7">
    <location>
        <begin position="62"/>
        <end position="94"/>
    </location>
</feature>
<feature type="transmembrane region" description="Helical" evidence="8">
    <location>
        <begin position="307"/>
        <end position="327"/>
    </location>
</feature>
<keyword evidence="3" id="KW-0677">Repeat</keyword>
<accession>A0AAW0K3D9</accession>
<dbReference type="InterPro" id="IPR002110">
    <property type="entry name" value="Ankyrin_rpt"/>
</dbReference>
<proteinExistence type="predicted"/>
<evidence type="ECO:0000256" key="3">
    <source>
        <dbReference type="ARBA" id="ARBA00022737"/>
    </source>
</evidence>
<name>A0AAW0K3D9_QUESU</name>
<evidence type="ECO:0000256" key="8">
    <source>
        <dbReference type="SAM" id="Phobius"/>
    </source>
</evidence>
<dbReference type="Proteomes" id="UP000237347">
    <property type="component" value="Unassembled WGS sequence"/>
</dbReference>
<feature type="transmembrane region" description="Helical" evidence="8">
    <location>
        <begin position="380"/>
        <end position="408"/>
    </location>
</feature>
<feature type="repeat" description="ANK" evidence="7">
    <location>
        <begin position="20"/>
        <end position="52"/>
    </location>
</feature>
<dbReference type="PROSITE" id="PS50297">
    <property type="entry name" value="ANK_REP_REGION"/>
    <property type="match status" value="4"/>
</dbReference>
<dbReference type="SUPFAM" id="SSF48403">
    <property type="entry name" value="Ankyrin repeat"/>
    <property type="match status" value="1"/>
</dbReference>
<keyword evidence="11" id="KW-1185">Reference proteome</keyword>
<dbReference type="Gene3D" id="1.25.40.20">
    <property type="entry name" value="Ankyrin repeat-containing domain"/>
    <property type="match status" value="2"/>
</dbReference>
<evidence type="ECO:0000256" key="1">
    <source>
        <dbReference type="ARBA" id="ARBA00004141"/>
    </source>
</evidence>
<evidence type="ECO:0000313" key="10">
    <source>
        <dbReference type="EMBL" id="KAK7833512.1"/>
    </source>
</evidence>
<feature type="transmembrane region" description="Helical" evidence="8">
    <location>
        <begin position="454"/>
        <end position="470"/>
    </location>
</feature>
<keyword evidence="5 7" id="KW-0040">ANK repeat</keyword>
<evidence type="ECO:0000259" key="9">
    <source>
        <dbReference type="Pfam" id="PF13962"/>
    </source>
</evidence>
<dbReference type="Pfam" id="PF13962">
    <property type="entry name" value="PGG"/>
    <property type="match status" value="1"/>
</dbReference>
<dbReference type="Pfam" id="PF12796">
    <property type="entry name" value="Ank_2"/>
    <property type="match status" value="2"/>
</dbReference>
<feature type="transmembrane region" description="Helical" evidence="8">
    <location>
        <begin position="347"/>
        <end position="368"/>
    </location>
</feature>
<dbReference type="PANTHER" id="PTHR24186:SF50">
    <property type="entry name" value="ANKYRIN REPEAT-CONTAINING PROTEIN ITN1-LIKE ISOFORM X1"/>
    <property type="match status" value="1"/>
</dbReference>
<organism evidence="10 11">
    <name type="scientific">Quercus suber</name>
    <name type="common">Cork oak</name>
    <dbReference type="NCBI Taxonomy" id="58331"/>
    <lineage>
        <taxon>Eukaryota</taxon>
        <taxon>Viridiplantae</taxon>
        <taxon>Streptophyta</taxon>
        <taxon>Embryophyta</taxon>
        <taxon>Tracheophyta</taxon>
        <taxon>Spermatophyta</taxon>
        <taxon>Magnoliopsida</taxon>
        <taxon>eudicotyledons</taxon>
        <taxon>Gunneridae</taxon>
        <taxon>Pentapetalae</taxon>
        <taxon>rosids</taxon>
        <taxon>fabids</taxon>
        <taxon>Fagales</taxon>
        <taxon>Fagaceae</taxon>
        <taxon>Quercus</taxon>
    </lineage>
</organism>
<dbReference type="InterPro" id="IPR036770">
    <property type="entry name" value="Ankyrin_rpt-contain_sf"/>
</dbReference>